<dbReference type="SUPFAM" id="SSF69336">
    <property type="entry name" value="Alpha subunit of glutamate synthase, C-terminal domain"/>
    <property type="match status" value="1"/>
</dbReference>
<dbReference type="PANTHER" id="PTHR39673">
    <property type="entry name" value="TUNGSTEN FORMYLMETHANOFURAN DEHYDROGENASE, SUBUNIT C (FWDC)"/>
    <property type="match status" value="1"/>
</dbReference>
<dbReference type="Proteomes" id="UP000050360">
    <property type="component" value="Unassembled WGS sequence"/>
</dbReference>
<dbReference type="Gene3D" id="2.160.20.60">
    <property type="entry name" value="Glutamate synthase, alpha subunit, C-terminal domain"/>
    <property type="match status" value="1"/>
</dbReference>
<dbReference type="GO" id="GO:0016491">
    <property type="term" value="F:oxidoreductase activity"/>
    <property type="evidence" value="ECO:0007669"/>
    <property type="project" value="UniProtKB-KW"/>
</dbReference>
<dbReference type="EMBL" id="LKCM01000179">
    <property type="protein sequence ID" value="KPQ43105.1"/>
    <property type="molecule type" value="Genomic_DNA"/>
</dbReference>
<keyword evidence="1" id="KW-0560">Oxidoreductase</keyword>
<protein>
    <submittedName>
        <fullName evidence="1">Tungsten-containing formylmethanofuran dehydrogenase 2 subunit C</fullName>
        <ecNumber evidence="1">1.2.99.5</ecNumber>
    </submittedName>
</protein>
<proteinExistence type="predicted"/>
<dbReference type="InterPro" id="IPR036485">
    <property type="entry name" value="Glu_synth_asu_C_sf"/>
</dbReference>
<dbReference type="PANTHER" id="PTHR39673:SF8">
    <property type="entry name" value="GLUTAMATE SYNTHASE ALPHA SUBUNIT C-TERMINAL DOMAIN-CONTAINING PROTEIN"/>
    <property type="match status" value="1"/>
</dbReference>
<reference evidence="1 2" key="1">
    <citation type="submission" date="2015-09" db="EMBL/GenBank/DDBJ databases">
        <title>A metagenomics-based metabolic model of nitrate-dependent anaerobic oxidation of methane by Methanoperedens-like archaea.</title>
        <authorList>
            <person name="Arshad A."/>
            <person name="Speth D.R."/>
            <person name="De Graaf R.M."/>
            <person name="Op Den Camp H.J."/>
            <person name="Jetten M.S."/>
            <person name="Welte C.U."/>
        </authorList>
    </citation>
    <scope>NUCLEOTIDE SEQUENCE [LARGE SCALE GENOMIC DNA]</scope>
</reference>
<gene>
    <name evidence="1" type="primary">fwdC_1</name>
    <name evidence="1" type="ORF">MPEBLZ_02329</name>
</gene>
<comment type="caution">
    <text evidence="1">The sequence shown here is derived from an EMBL/GenBank/DDBJ whole genome shotgun (WGS) entry which is preliminary data.</text>
</comment>
<dbReference type="EC" id="1.2.99.5" evidence="1"/>
<evidence type="ECO:0000313" key="2">
    <source>
        <dbReference type="Proteomes" id="UP000050360"/>
    </source>
</evidence>
<organism evidence="1 2">
    <name type="scientific">Candidatus Methanoperedens nitratireducens</name>
    <dbReference type="NCBI Taxonomy" id="1392998"/>
    <lineage>
        <taxon>Archaea</taxon>
        <taxon>Methanobacteriati</taxon>
        <taxon>Methanobacteriota</taxon>
        <taxon>Stenosarchaea group</taxon>
        <taxon>Methanomicrobia</taxon>
        <taxon>Methanosarcinales</taxon>
        <taxon>ANME-2 cluster</taxon>
        <taxon>Candidatus Methanoperedentaceae</taxon>
        <taxon>Candidatus Methanoperedens</taxon>
    </lineage>
</organism>
<dbReference type="AlphaFoldDB" id="A0A0P7ZHC4"/>
<dbReference type="PATRIC" id="fig|1719120.3.peg.2541"/>
<accession>A0A0P7ZHC4</accession>
<sequence>MNLELSYPVDCLCDFTYDFFWQHRGSRLSPSSVIPHQTGTSYTYQDLVFALKNGEDVNLKGNAGKRLGSSLGVDLKFFGGTGKAIKSGSIIVDGDIDTRMGISMVSGAIYVKGNVKQPAGNVVEVGSDRPGYRKFVSITDILSEVSNEKILPPNVMENGCLYVRDGIIRDTIAARLDADRKVIVEGDAGMSTGILMKRGFIRIEGNAGLNTAVLLRGGTIITGNTGEFAGAYMKDGVLIISGKAQGFLGANMKGGTIFYKGDSVVPGVPADEKDIKMLIRMLDISKVEAMMFKRYGINRVL</sequence>
<evidence type="ECO:0000313" key="1">
    <source>
        <dbReference type="EMBL" id="KPQ43105.1"/>
    </source>
</evidence>
<name>A0A0P7ZHC4_9EURY</name>